<comment type="caution">
    <text evidence="1">The sequence shown here is derived from an EMBL/GenBank/DDBJ whole genome shotgun (WGS) entry which is preliminary data.</text>
</comment>
<evidence type="ECO:0000313" key="1">
    <source>
        <dbReference type="EMBL" id="KAL2544443.1"/>
    </source>
</evidence>
<organism evidence="1 3">
    <name type="scientific">Forsythia ovata</name>
    <dbReference type="NCBI Taxonomy" id="205694"/>
    <lineage>
        <taxon>Eukaryota</taxon>
        <taxon>Viridiplantae</taxon>
        <taxon>Streptophyta</taxon>
        <taxon>Embryophyta</taxon>
        <taxon>Tracheophyta</taxon>
        <taxon>Spermatophyta</taxon>
        <taxon>Magnoliopsida</taxon>
        <taxon>eudicotyledons</taxon>
        <taxon>Gunneridae</taxon>
        <taxon>Pentapetalae</taxon>
        <taxon>asterids</taxon>
        <taxon>lamiids</taxon>
        <taxon>Lamiales</taxon>
        <taxon>Oleaceae</taxon>
        <taxon>Forsythieae</taxon>
        <taxon>Forsythia</taxon>
    </lineage>
</organism>
<keyword evidence="3" id="KW-1185">Reference proteome</keyword>
<protein>
    <submittedName>
        <fullName evidence="1">Uncharacterized protein</fullName>
    </submittedName>
</protein>
<name>A0ABD1W6M8_9LAMI</name>
<reference evidence="3" key="1">
    <citation type="submission" date="2024-07" db="EMBL/GenBank/DDBJ databases">
        <title>Two chromosome-level genome assemblies of Korean endemic species Abeliophyllum distichum and Forsythia ovata (Oleaceae).</title>
        <authorList>
            <person name="Jang H."/>
        </authorList>
    </citation>
    <scope>NUCLEOTIDE SEQUENCE [LARGE SCALE GENOMIC DNA]</scope>
</reference>
<evidence type="ECO:0000313" key="2">
    <source>
        <dbReference type="EMBL" id="KAL2544478.1"/>
    </source>
</evidence>
<dbReference type="EMBL" id="JBFOLJ010000004">
    <property type="protein sequence ID" value="KAL2544443.1"/>
    <property type="molecule type" value="Genomic_DNA"/>
</dbReference>
<dbReference type="EMBL" id="JBFOLJ010000004">
    <property type="protein sequence ID" value="KAL2544478.1"/>
    <property type="molecule type" value="Genomic_DNA"/>
</dbReference>
<reference evidence="1" key="2">
    <citation type="submission" date="2024-07" db="EMBL/GenBank/DDBJ databases">
        <title>Two chromosome-level genome assemblies of Korean endemic species Abeliophyllum distichum and Forsythia ovata (Oleaceae).</title>
        <authorList>
            <person name="Mun J.H."/>
        </authorList>
    </citation>
    <scope>NUCLEOTIDE SEQUENCE</scope>
    <source>
        <strain evidence="1">KNKB202402200001</strain>
        <tissue evidence="1">Leaf</tissue>
    </source>
</reference>
<sequence>MGDSFLSHTRRDWLETTGCVDEGYLSWIAWPSASLLNVIHSILDVYLQGDSVVCPPLVFVLNAMAFHRLTDLNRLIKSSEYMLQWNRTQGQQKLKDDAQFSSYHKKIKRWKMSVTFQGKSSRSNKNHDRTSLVNG</sequence>
<evidence type="ECO:0000313" key="3">
    <source>
        <dbReference type="Proteomes" id="UP001604277"/>
    </source>
</evidence>
<proteinExistence type="predicted"/>
<accession>A0ABD1W6M8</accession>
<dbReference type="Proteomes" id="UP001604277">
    <property type="component" value="Unassembled WGS sequence"/>
</dbReference>
<dbReference type="AlphaFoldDB" id="A0ABD1W6M8"/>
<gene>
    <name evidence="1" type="ORF">Fot_13676</name>
    <name evidence="2" type="ORF">Fot_13711</name>
</gene>